<evidence type="ECO:0000313" key="2">
    <source>
        <dbReference type="Proteomes" id="UP001430953"/>
    </source>
</evidence>
<dbReference type="Proteomes" id="UP001430953">
    <property type="component" value="Unassembled WGS sequence"/>
</dbReference>
<name>A0AAW2G9E8_9HYME</name>
<dbReference type="InterPro" id="IPR033557">
    <property type="entry name" value="CIMAP2"/>
</dbReference>
<sequence length="298" mass="34810">MEYFSTTVSRRLTKGIAGQRNLMKSYHESGSYEISRWPENTVNASCKSLRMDTAFGTVPRFKPSYKSTTPGPGYTLRTHNPFFYLDQKRLKGFSHIPSFEFDNLVPRFRETVKSWSLPCTRYTVKYPSSLQVFLEKITSKRGPYDLFTGPRDETTIKGYWARIKLKNQNNWPQKLPSEVDKLSNRCNYFKGRWSKNPRFPKKPVTRIMLQDISTCYKDPEDPGPGHYNPRMLSKPSSLKKYPFNSSIKCVRPHPPREIRPGPERYKIKEKHYVKGLGWTSVFKSKVPRIVTSLSHNNY</sequence>
<dbReference type="AlphaFoldDB" id="A0AAW2G9E8"/>
<gene>
    <name evidence="1" type="ORF">PUN28_007640</name>
</gene>
<protein>
    <submittedName>
        <fullName evidence="1">Uncharacterized protein</fullName>
    </submittedName>
</protein>
<dbReference type="EMBL" id="JADYXP020000006">
    <property type="protein sequence ID" value="KAL0123142.1"/>
    <property type="molecule type" value="Genomic_DNA"/>
</dbReference>
<dbReference type="PANTHER" id="PTHR34914:SF1">
    <property type="entry name" value="LYMPHOCYTE EXPANSION MOLECULE"/>
    <property type="match status" value="1"/>
</dbReference>
<organism evidence="1 2">
    <name type="scientific">Cardiocondyla obscurior</name>
    <dbReference type="NCBI Taxonomy" id="286306"/>
    <lineage>
        <taxon>Eukaryota</taxon>
        <taxon>Metazoa</taxon>
        <taxon>Ecdysozoa</taxon>
        <taxon>Arthropoda</taxon>
        <taxon>Hexapoda</taxon>
        <taxon>Insecta</taxon>
        <taxon>Pterygota</taxon>
        <taxon>Neoptera</taxon>
        <taxon>Endopterygota</taxon>
        <taxon>Hymenoptera</taxon>
        <taxon>Apocrita</taxon>
        <taxon>Aculeata</taxon>
        <taxon>Formicoidea</taxon>
        <taxon>Formicidae</taxon>
        <taxon>Myrmicinae</taxon>
        <taxon>Cardiocondyla</taxon>
    </lineage>
</organism>
<comment type="caution">
    <text evidence="1">The sequence shown here is derived from an EMBL/GenBank/DDBJ whole genome shotgun (WGS) entry which is preliminary data.</text>
</comment>
<proteinExistence type="predicted"/>
<accession>A0AAW2G9E8</accession>
<keyword evidence="2" id="KW-1185">Reference proteome</keyword>
<reference evidence="1 2" key="1">
    <citation type="submission" date="2023-03" db="EMBL/GenBank/DDBJ databases">
        <title>High recombination rates correlate with genetic variation in Cardiocondyla obscurior ants.</title>
        <authorList>
            <person name="Errbii M."/>
        </authorList>
    </citation>
    <scope>NUCLEOTIDE SEQUENCE [LARGE SCALE GENOMIC DNA]</scope>
    <source>
        <strain evidence="1">Alpha-2009</strain>
        <tissue evidence="1">Whole body</tissue>
    </source>
</reference>
<evidence type="ECO:0000313" key="1">
    <source>
        <dbReference type="EMBL" id="KAL0123142.1"/>
    </source>
</evidence>
<dbReference type="PANTHER" id="PTHR34914">
    <property type="entry name" value="LYMPHOCYTE EXPANSION MOLECULE"/>
    <property type="match status" value="1"/>
</dbReference>